<protein>
    <recommendedName>
        <fullName evidence="3">FBD domain-containing protein</fullName>
    </recommendedName>
</protein>
<reference evidence="1" key="1">
    <citation type="journal article" date="2012" name="Nature">
        <title>The tomato genome sequence provides insights into fleshy fruit evolution.</title>
        <authorList>
            <consortium name="Tomato Genome Consortium"/>
        </authorList>
    </citation>
    <scope>NUCLEOTIDE SEQUENCE [LARGE SCALE GENOMIC DNA]</scope>
    <source>
        <strain evidence="1">cv. Heinz 1706</strain>
    </source>
</reference>
<dbReference type="InParanoid" id="A0A3Q7HST2"/>
<evidence type="ECO:0000313" key="1">
    <source>
        <dbReference type="EnsemblPlants" id="Solyc08g074887.1.1"/>
    </source>
</evidence>
<name>A0A3Q7HST2_SOLLC</name>
<keyword evidence="2" id="KW-1185">Reference proteome</keyword>
<organism evidence="1">
    <name type="scientific">Solanum lycopersicum</name>
    <name type="common">Tomato</name>
    <name type="synonym">Lycopersicon esculentum</name>
    <dbReference type="NCBI Taxonomy" id="4081"/>
    <lineage>
        <taxon>Eukaryota</taxon>
        <taxon>Viridiplantae</taxon>
        <taxon>Streptophyta</taxon>
        <taxon>Embryophyta</taxon>
        <taxon>Tracheophyta</taxon>
        <taxon>Spermatophyta</taxon>
        <taxon>Magnoliopsida</taxon>
        <taxon>eudicotyledons</taxon>
        <taxon>Gunneridae</taxon>
        <taxon>Pentapetalae</taxon>
        <taxon>asterids</taxon>
        <taxon>lamiids</taxon>
        <taxon>Solanales</taxon>
        <taxon>Solanaceae</taxon>
        <taxon>Solanoideae</taxon>
        <taxon>Solaneae</taxon>
        <taxon>Solanum</taxon>
        <taxon>Solanum subgen. Lycopersicon</taxon>
    </lineage>
</organism>
<evidence type="ECO:0008006" key="3">
    <source>
        <dbReference type="Google" id="ProtNLM"/>
    </source>
</evidence>
<accession>A0A3Q7HST2</accession>
<dbReference type="Gramene" id="Solyc08g074887.1.1">
    <property type="protein sequence ID" value="Solyc08g074887.1.1"/>
    <property type="gene ID" value="Solyc08g074887.1"/>
</dbReference>
<reference evidence="1" key="2">
    <citation type="submission" date="2019-01" db="UniProtKB">
        <authorList>
            <consortium name="EnsemblPlants"/>
        </authorList>
    </citation>
    <scope>IDENTIFICATION</scope>
    <source>
        <strain evidence="1">cv. Heinz 1706</strain>
    </source>
</reference>
<sequence length="81" mass="9279">MSCGAVKLLRSVEMCYFIGFEMEMEFVKSILACEPSEEHSANTDLKHLELNNCKFHPPPNFKGFQSFVTLNFQVVTFEPIT</sequence>
<evidence type="ECO:0000313" key="2">
    <source>
        <dbReference type="Proteomes" id="UP000004994"/>
    </source>
</evidence>
<dbReference type="EnsemblPlants" id="Solyc08g074887.1.1">
    <property type="protein sequence ID" value="Solyc08g074887.1.1"/>
    <property type="gene ID" value="Solyc08g074887.1"/>
</dbReference>
<dbReference type="AlphaFoldDB" id="A0A3Q7HST2"/>
<proteinExistence type="predicted"/>
<dbReference type="Proteomes" id="UP000004994">
    <property type="component" value="Chromosome 8"/>
</dbReference>